<dbReference type="RefSeq" id="WP_087713088.1">
    <property type="nucleotide sequence ID" value="NZ_CP021703.1"/>
</dbReference>
<evidence type="ECO:0000313" key="2">
    <source>
        <dbReference type="EMBL" id="PAB52507.1"/>
    </source>
</evidence>
<evidence type="ECO:0000313" key="4">
    <source>
        <dbReference type="Proteomes" id="UP000216008"/>
    </source>
</evidence>
<evidence type="ECO:0000313" key="3">
    <source>
        <dbReference type="EMBL" id="PAB56069.1"/>
    </source>
</evidence>
<feature type="domain" description="GyrI-like small molecule binding" evidence="1">
    <location>
        <begin position="18"/>
        <end position="208"/>
    </location>
</feature>
<dbReference type="AlphaFoldDB" id="A0A1Z1N6Q0"/>
<accession>A0A1Z1N6Q0</accession>
<reference evidence="4 5" key="1">
    <citation type="submission" date="2017-05" db="EMBL/GenBank/DDBJ databases">
        <title>Lactobacillus johnsonii from commercial turkeys.</title>
        <authorList>
            <person name="Johnson T.J."/>
            <person name="Youmans B."/>
        </authorList>
    </citation>
    <scope>NUCLEOTIDE SEQUENCE [LARGE SCALE GENOMIC DNA]</scope>
    <source>
        <strain evidence="3 4">UMNLJ114</strain>
        <strain evidence="2 5">UMNLJ54</strain>
    </source>
</reference>
<dbReference type="Proteomes" id="UP000216448">
    <property type="component" value="Unassembled WGS sequence"/>
</dbReference>
<dbReference type="InterPro" id="IPR029442">
    <property type="entry name" value="GyrI-like"/>
</dbReference>
<dbReference type="SUPFAM" id="SSF55136">
    <property type="entry name" value="Probable bacterial effector-binding domain"/>
    <property type="match status" value="1"/>
</dbReference>
<dbReference type="EMBL" id="NIBB01000034">
    <property type="protein sequence ID" value="PAB52507.1"/>
    <property type="molecule type" value="Genomic_DNA"/>
</dbReference>
<organism evidence="3 4">
    <name type="scientific">Lactobacillus johnsonii</name>
    <dbReference type="NCBI Taxonomy" id="33959"/>
    <lineage>
        <taxon>Bacteria</taxon>
        <taxon>Bacillati</taxon>
        <taxon>Bacillota</taxon>
        <taxon>Bacilli</taxon>
        <taxon>Lactobacillales</taxon>
        <taxon>Lactobacillaceae</taxon>
        <taxon>Lactobacillus</taxon>
    </lineage>
</organism>
<dbReference type="Gene3D" id="3.20.80.10">
    <property type="entry name" value="Regulatory factor, effector binding domain"/>
    <property type="match status" value="1"/>
</dbReference>
<evidence type="ECO:0000313" key="5">
    <source>
        <dbReference type="Proteomes" id="UP000216448"/>
    </source>
</evidence>
<dbReference type="Proteomes" id="UP000216008">
    <property type="component" value="Unassembled WGS sequence"/>
</dbReference>
<protein>
    <submittedName>
        <fullName evidence="3">Transcriptional regulator</fullName>
    </submittedName>
</protein>
<dbReference type="PIRSF" id="PIRSF031644">
    <property type="entry name" value="UCP031644"/>
    <property type="match status" value="1"/>
</dbReference>
<evidence type="ECO:0000259" key="1">
    <source>
        <dbReference type="Pfam" id="PF06445"/>
    </source>
</evidence>
<comment type="caution">
    <text evidence="3">The sequence shown here is derived from an EMBL/GenBank/DDBJ whole genome shotgun (WGS) entry which is preliminary data.</text>
</comment>
<proteinExistence type="predicted"/>
<dbReference type="EMBL" id="NIBD01000015">
    <property type="protein sequence ID" value="PAB56069.1"/>
    <property type="molecule type" value="Genomic_DNA"/>
</dbReference>
<dbReference type="InterPro" id="IPR008319">
    <property type="entry name" value="GyrI-like_CCH_Lin2189-like"/>
</dbReference>
<dbReference type="Pfam" id="PF06445">
    <property type="entry name" value="GyrI-like"/>
    <property type="match status" value="1"/>
</dbReference>
<gene>
    <name evidence="2" type="ORF">A3P64_06035</name>
    <name evidence="3" type="ORF">A3Q24_03035</name>
</gene>
<name>A0A1Z1N6Q0_LACJH</name>
<sequence>MVFYYKKEYKDLYFPKKKPELITVPEMNYLAVSGSGDPNKEDGTYKNALEMLYSVAYTIKMNKKGEHKIPGYFDFVVPPLEGLWWMKGDSKIDYSHKENFSWISMIHLPDFVTPKELDWAVKIASEKNKKDFSKVKFFKYNEGLCVQQMHIGSYDDEPMTIENMHKFVKSENYQIDIKNPRYHHEIYLSDPRRTRVDRVKTVIRLPIK</sequence>
<dbReference type="InterPro" id="IPR011256">
    <property type="entry name" value="Reg_factor_effector_dom_sf"/>
</dbReference>